<dbReference type="Proteomes" id="UP000542674">
    <property type="component" value="Unassembled WGS sequence"/>
</dbReference>
<feature type="compositionally biased region" description="Low complexity" evidence="1">
    <location>
        <begin position="176"/>
        <end position="195"/>
    </location>
</feature>
<name>A0A7W7T5X2_9PSEU</name>
<dbReference type="RefSeq" id="WP_184671644.1">
    <property type="nucleotide sequence ID" value="NZ_BAABAI010000037.1"/>
</dbReference>
<protein>
    <submittedName>
        <fullName evidence="3">PPE-repeat protein</fullName>
    </submittedName>
</protein>
<comment type="caution">
    <text evidence="3">The sequence shown here is derived from an EMBL/GenBank/DDBJ whole genome shotgun (WGS) entry which is preliminary data.</text>
</comment>
<keyword evidence="2" id="KW-0812">Transmembrane</keyword>
<evidence type="ECO:0000313" key="3">
    <source>
        <dbReference type="EMBL" id="MBB4967161.1"/>
    </source>
</evidence>
<feature type="region of interest" description="Disordered" evidence="1">
    <location>
        <begin position="154"/>
        <end position="195"/>
    </location>
</feature>
<accession>A0A7W7T5X2</accession>
<dbReference type="EMBL" id="JACHJS010000001">
    <property type="protein sequence ID" value="MBB4967161.1"/>
    <property type="molecule type" value="Genomic_DNA"/>
</dbReference>
<feature type="transmembrane region" description="Helical" evidence="2">
    <location>
        <begin position="31"/>
        <end position="51"/>
    </location>
</feature>
<keyword evidence="2" id="KW-0472">Membrane</keyword>
<evidence type="ECO:0000256" key="1">
    <source>
        <dbReference type="SAM" id="MobiDB-lite"/>
    </source>
</evidence>
<proteinExistence type="predicted"/>
<organism evidence="3 4">
    <name type="scientific">Saccharothrix violaceirubra</name>
    <dbReference type="NCBI Taxonomy" id="413306"/>
    <lineage>
        <taxon>Bacteria</taxon>
        <taxon>Bacillati</taxon>
        <taxon>Actinomycetota</taxon>
        <taxon>Actinomycetes</taxon>
        <taxon>Pseudonocardiales</taxon>
        <taxon>Pseudonocardiaceae</taxon>
        <taxon>Saccharothrix</taxon>
    </lineage>
</organism>
<keyword evidence="4" id="KW-1185">Reference proteome</keyword>
<reference evidence="3 4" key="1">
    <citation type="submission" date="2020-08" db="EMBL/GenBank/DDBJ databases">
        <title>Sequencing the genomes of 1000 actinobacteria strains.</title>
        <authorList>
            <person name="Klenk H.-P."/>
        </authorList>
    </citation>
    <scope>NUCLEOTIDE SEQUENCE [LARGE SCALE GENOMIC DNA]</scope>
    <source>
        <strain evidence="3 4">DSM 45084</strain>
    </source>
</reference>
<gene>
    <name evidence="3" type="ORF">F4559_004520</name>
</gene>
<evidence type="ECO:0000256" key="2">
    <source>
        <dbReference type="SAM" id="Phobius"/>
    </source>
</evidence>
<keyword evidence="2" id="KW-1133">Transmembrane helix</keyword>
<dbReference type="AlphaFoldDB" id="A0A7W7T5X2"/>
<sequence>MTENSENPTWGDAPPPQADAPGPRWSGRKTIAAVAIAVGIAAAGGGVIYAASNSDAAQAGLGPRGGGYGRGGPGGMMMGGPGLMFGDTAHGEFQIGEVTEVASDSVTVKSTDGYSKTYKIDGDTKVNGGQGDVDDLAKGDSVTVVATADTADLILESGQFPGQRDGRGDGRGQGNGQQPPDGQRPPGDQGTPPTR</sequence>
<feature type="region of interest" description="Disordered" evidence="1">
    <location>
        <begin position="1"/>
        <end position="26"/>
    </location>
</feature>
<evidence type="ECO:0000313" key="4">
    <source>
        <dbReference type="Proteomes" id="UP000542674"/>
    </source>
</evidence>